<dbReference type="STRING" id="702114.A1355_21305"/>
<dbReference type="InterPro" id="IPR023614">
    <property type="entry name" value="Porin_dom_sf"/>
</dbReference>
<keyword evidence="2" id="KW-0732">Signal</keyword>
<feature type="signal peptide" evidence="2">
    <location>
        <begin position="1"/>
        <end position="24"/>
    </location>
</feature>
<dbReference type="EMBL" id="LUUK01000054">
    <property type="protein sequence ID" value="OAI23831.1"/>
    <property type="molecule type" value="Genomic_DNA"/>
</dbReference>
<feature type="coiled-coil region" evidence="1">
    <location>
        <begin position="63"/>
        <end position="90"/>
    </location>
</feature>
<evidence type="ECO:0000313" key="4">
    <source>
        <dbReference type="Proteomes" id="UP000077628"/>
    </source>
</evidence>
<evidence type="ECO:0000256" key="1">
    <source>
        <dbReference type="SAM" id="Coils"/>
    </source>
</evidence>
<dbReference type="AlphaFoldDB" id="A0A177P0W8"/>
<evidence type="ECO:0000256" key="2">
    <source>
        <dbReference type="SAM" id="SignalP"/>
    </source>
</evidence>
<reference evidence="4" key="1">
    <citation type="submission" date="2016-03" db="EMBL/GenBank/DDBJ databases">
        <authorList>
            <person name="Heylen K."/>
            <person name="De Vos P."/>
            <person name="Vekeman B."/>
        </authorList>
    </citation>
    <scope>NUCLEOTIDE SEQUENCE [LARGE SCALE GENOMIC DNA]</scope>
    <source>
        <strain evidence="4">R-45383</strain>
    </source>
</reference>
<gene>
    <name evidence="3" type="ORF">A1355_21305</name>
</gene>
<dbReference type="RefSeq" id="WP_064025724.1">
    <property type="nucleotide sequence ID" value="NZ_LUUK01000054.1"/>
</dbReference>
<dbReference type="Gene3D" id="2.40.160.10">
    <property type="entry name" value="Porin"/>
    <property type="match status" value="1"/>
</dbReference>
<accession>A0A177P0W8</accession>
<dbReference type="OrthoDB" id="9807854at2"/>
<dbReference type="Pfam" id="PF07396">
    <property type="entry name" value="Porin_O_P"/>
    <property type="match status" value="1"/>
</dbReference>
<keyword evidence="1" id="KW-0175">Coiled coil</keyword>
<name>A0A177P0W8_9GAMM</name>
<keyword evidence="4" id="KW-1185">Reference proteome</keyword>
<sequence>MKFSKLGLAVAAVLGAGTAGQTLALDLYVDTKTQQIFAEPGPGRAKLGSFERVEDGANQKAEMSAQKAEIAHIKEELALKNNELKALDEHVKDEKYGELQINEKGIKFESKDGNFEMMINGRMQVDSQTNVSGLSNHGIADPTGASTTNQLADGAGIRRARIGIEGSYYKDFGYKFEYDFARGNGTVASGLTDAFLTWNGYAPFQVKVGQFKEPFSMEEATSNRYLTFIERNNVVNTFSDNDNAYKVGLGLGYSEPRWTANMALQTESVGSGGATSSTSSLNAMGNTNRNNGSGDTGWGVTGRVTGLPWFEDKTKFLHVGLSGSERQIENNFLANGTYSNGGISFGNQINTNVDRTYILNTGNLTATNGSRIAQRIARFGGETALVYGPFSAQAEYIQANVSGKGYHDEMLNGWYGYASYFLTGESRAYKTSTGAWDRIKPNRNFSARGGWGAWELAAGYDYLNLIDGSINGGRAQTAKFGINWYPNSHIRMMANFVHALNIDTAGVINAANGSANARARAYNSSNFDVVELRAQVDW</sequence>
<dbReference type="SUPFAM" id="SSF56935">
    <property type="entry name" value="Porins"/>
    <property type="match status" value="1"/>
</dbReference>
<protein>
    <submittedName>
        <fullName evidence="3">Porin</fullName>
    </submittedName>
</protein>
<comment type="caution">
    <text evidence="3">The sequence shown here is derived from an EMBL/GenBank/DDBJ whole genome shotgun (WGS) entry which is preliminary data.</text>
</comment>
<organism evidence="3 4">
    <name type="scientific">Methylomonas koyamae</name>
    <dbReference type="NCBI Taxonomy" id="702114"/>
    <lineage>
        <taxon>Bacteria</taxon>
        <taxon>Pseudomonadati</taxon>
        <taxon>Pseudomonadota</taxon>
        <taxon>Gammaproteobacteria</taxon>
        <taxon>Methylococcales</taxon>
        <taxon>Methylococcaceae</taxon>
        <taxon>Methylomonas</taxon>
    </lineage>
</organism>
<dbReference type="InterPro" id="IPR010870">
    <property type="entry name" value="Porin_O/P"/>
</dbReference>
<feature type="chain" id="PRO_5008069770" evidence="2">
    <location>
        <begin position="25"/>
        <end position="538"/>
    </location>
</feature>
<dbReference type="Proteomes" id="UP000077628">
    <property type="component" value="Unassembled WGS sequence"/>
</dbReference>
<proteinExistence type="predicted"/>
<evidence type="ECO:0000313" key="3">
    <source>
        <dbReference type="EMBL" id="OAI23831.1"/>
    </source>
</evidence>